<protein>
    <recommendedName>
        <fullName evidence="4">Transmembrane protein</fullName>
    </recommendedName>
</protein>
<name>A0A6M1RM72_9GAMM</name>
<feature type="transmembrane region" description="Helical" evidence="1">
    <location>
        <begin position="80"/>
        <end position="98"/>
    </location>
</feature>
<organism evidence="2 3">
    <name type="scientific">Grimontia sedimenti</name>
    <dbReference type="NCBI Taxonomy" id="2711294"/>
    <lineage>
        <taxon>Bacteria</taxon>
        <taxon>Pseudomonadati</taxon>
        <taxon>Pseudomonadota</taxon>
        <taxon>Gammaproteobacteria</taxon>
        <taxon>Vibrionales</taxon>
        <taxon>Vibrionaceae</taxon>
        <taxon>Grimontia</taxon>
    </lineage>
</organism>
<evidence type="ECO:0000256" key="1">
    <source>
        <dbReference type="SAM" id="Phobius"/>
    </source>
</evidence>
<evidence type="ECO:0000313" key="3">
    <source>
        <dbReference type="Proteomes" id="UP000473008"/>
    </source>
</evidence>
<feature type="transmembrane region" description="Helical" evidence="1">
    <location>
        <begin position="56"/>
        <end position="74"/>
    </location>
</feature>
<sequence length="147" mass="16992">MSVSIEDAPMPEEDPAMLKEDDFKIDQEFFHFRKDQYALWKIKDARVKELSLLDNLLYIFFWIWIFSGGVWLAYSQFQNKGVLGLALVLTGLGALSIFKRAKYSLQLEINHGDTAGVQWVNVKKTNSEAERLVLEKQVMVIKEMKTS</sequence>
<keyword evidence="1" id="KW-0472">Membrane</keyword>
<gene>
    <name evidence="2" type="ORF">G5S52_05700</name>
</gene>
<proteinExistence type="predicted"/>
<dbReference type="AlphaFoldDB" id="A0A6M1RM72"/>
<evidence type="ECO:0008006" key="4">
    <source>
        <dbReference type="Google" id="ProtNLM"/>
    </source>
</evidence>
<evidence type="ECO:0000313" key="2">
    <source>
        <dbReference type="EMBL" id="NGN97167.1"/>
    </source>
</evidence>
<dbReference type="Proteomes" id="UP000473008">
    <property type="component" value="Unassembled WGS sequence"/>
</dbReference>
<keyword evidence="1" id="KW-0812">Transmembrane</keyword>
<reference evidence="2 3" key="1">
    <citation type="submission" date="2020-02" db="EMBL/GenBank/DDBJ databases">
        <title>The draft genome of Grimontia sedimenta sp. nov., isolated from benthic sediments near coral reefs south of Kuwait.</title>
        <authorList>
            <person name="Mahmoud H.M."/>
            <person name="Jose L."/>
            <person name="Eapen S."/>
        </authorList>
    </citation>
    <scope>NUCLEOTIDE SEQUENCE [LARGE SCALE GENOMIC DNA]</scope>
    <source>
        <strain evidence="2 3">S25</strain>
    </source>
</reference>
<dbReference type="RefSeq" id="WP_165012186.1">
    <property type="nucleotide sequence ID" value="NZ_JAALDL010000003.1"/>
</dbReference>
<accession>A0A6M1RM72</accession>
<dbReference type="EMBL" id="JAALDL010000003">
    <property type="protein sequence ID" value="NGN97167.1"/>
    <property type="molecule type" value="Genomic_DNA"/>
</dbReference>
<keyword evidence="1" id="KW-1133">Transmembrane helix</keyword>
<keyword evidence="3" id="KW-1185">Reference proteome</keyword>
<comment type="caution">
    <text evidence="2">The sequence shown here is derived from an EMBL/GenBank/DDBJ whole genome shotgun (WGS) entry which is preliminary data.</text>
</comment>